<evidence type="ECO:0000256" key="1">
    <source>
        <dbReference type="SAM" id="MobiDB-lite"/>
    </source>
</evidence>
<protein>
    <submittedName>
        <fullName evidence="2">Uncharacterized protein</fullName>
    </submittedName>
</protein>
<proteinExistence type="predicted"/>
<dbReference type="Proteomes" id="UP001187192">
    <property type="component" value="Unassembled WGS sequence"/>
</dbReference>
<dbReference type="AlphaFoldDB" id="A0AA88AFI8"/>
<gene>
    <name evidence="2" type="ORF">TIFTF001_019145</name>
</gene>
<reference evidence="2" key="1">
    <citation type="submission" date="2023-07" db="EMBL/GenBank/DDBJ databases">
        <title>draft genome sequence of fig (Ficus carica).</title>
        <authorList>
            <person name="Takahashi T."/>
            <person name="Nishimura K."/>
        </authorList>
    </citation>
    <scope>NUCLEOTIDE SEQUENCE</scope>
</reference>
<dbReference type="EMBL" id="BTGU01000032">
    <property type="protein sequence ID" value="GMN49987.1"/>
    <property type="molecule type" value="Genomic_DNA"/>
</dbReference>
<accession>A0AA88AFI8</accession>
<sequence>MPSISPTFPQRGGSHENDGHCRRRRRAWGANNHEIRGDLNCDCDFISILPSGEVIFVVETVIALRCRRRWRSRRRRQKRSRRTEISTVSCRVAHDVKFLSPRHRRNDSIDCAGNGPPATWWKVGVGGEKDD</sequence>
<comment type="caution">
    <text evidence="2">The sequence shown here is derived from an EMBL/GenBank/DDBJ whole genome shotgun (WGS) entry which is preliminary data.</text>
</comment>
<evidence type="ECO:0000313" key="3">
    <source>
        <dbReference type="Proteomes" id="UP001187192"/>
    </source>
</evidence>
<keyword evidence="3" id="KW-1185">Reference proteome</keyword>
<organism evidence="2 3">
    <name type="scientific">Ficus carica</name>
    <name type="common">Common fig</name>
    <dbReference type="NCBI Taxonomy" id="3494"/>
    <lineage>
        <taxon>Eukaryota</taxon>
        <taxon>Viridiplantae</taxon>
        <taxon>Streptophyta</taxon>
        <taxon>Embryophyta</taxon>
        <taxon>Tracheophyta</taxon>
        <taxon>Spermatophyta</taxon>
        <taxon>Magnoliopsida</taxon>
        <taxon>eudicotyledons</taxon>
        <taxon>Gunneridae</taxon>
        <taxon>Pentapetalae</taxon>
        <taxon>rosids</taxon>
        <taxon>fabids</taxon>
        <taxon>Rosales</taxon>
        <taxon>Moraceae</taxon>
        <taxon>Ficeae</taxon>
        <taxon>Ficus</taxon>
    </lineage>
</organism>
<feature type="region of interest" description="Disordered" evidence="1">
    <location>
        <begin position="1"/>
        <end position="20"/>
    </location>
</feature>
<name>A0AA88AFI8_FICCA</name>
<evidence type="ECO:0000313" key="2">
    <source>
        <dbReference type="EMBL" id="GMN49987.1"/>
    </source>
</evidence>